<keyword evidence="1" id="KW-0472">Membrane</keyword>
<dbReference type="InterPro" id="IPR021320">
    <property type="entry name" value="DUF2905"/>
</dbReference>
<sequence>MNPVAKLLIVGGIVMIVAGLLWAVGGKYLNLGRLPGDIAVDKGNFKFYFPVVTCIVISVVLSLIMYVIRWWMK</sequence>
<protein>
    <submittedName>
        <fullName evidence="2">DUF2905 domain-containing protein</fullName>
    </submittedName>
</protein>
<dbReference type="Proteomes" id="UP000295636">
    <property type="component" value="Unassembled WGS sequence"/>
</dbReference>
<dbReference type="RefSeq" id="WP_133231629.1">
    <property type="nucleotide sequence ID" value="NZ_SMRT01000010.1"/>
</dbReference>
<dbReference type="PANTHER" id="PTHR36443">
    <property type="entry name" value="BSR5223 PROTEIN"/>
    <property type="match status" value="1"/>
</dbReference>
<dbReference type="AlphaFoldDB" id="A0A4R5KJC3"/>
<name>A0A4R5KJC3_9BACL</name>
<reference evidence="2 3" key="1">
    <citation type="submission" date="2019-03" db="EMBL/GenBank/DDBJ databases">
        <title>This is whole genome sequence of Paenibacillus sp MS74 strain.</title>
        <authorList>
            <person name="Trinh H.N."/>
        </authorList>
    </citation>
    <scope>NUCLEOTIDE SEQUENCE [LARGE SCALE GENOMIC DNA]</scope>
    <source>
        <strain evidence="2 3">MS74</strain>
    </source>
</reference>
<evidence type="ECO:0000313" key="3">
    <source>
        <dbReference type="Proteomes" id="UP000295636"/>
    </source>
</evidence>
<keyword evidence="1" id="KW-0812">Transmembrane</keyword>
<dbReference type="EMBL" id="SMRT01000010">
    <property type="protein sequence ID" value="TDF95526.1"/>
    <property type="molecule type" value="Genomic_DNA"/>
</dbReference>
<dbReference type="Pfam" id="PF11146">
    <property type="entry name" value="DUF2905"/>
    <property type="match status" value="1"/>
</dbReference>
<proteinExistence type="predicted"/>
<dbReference type="OrthoDB" id="9811610at2"/>
<keyword evidence="3" id="KW-1185">Reference proteome</keyword>
<feature type="transmembrane region" description="Helical" evidence="1">
    <location>
        <begin position="7"/>
        <end position="25"/>
    </location>
</feature>
<keyword evidence="1" id="KW-1133">Transmembrane helix</keyword>
<comment type="caution">
    <text evidence="2">The sequence shown here is derived from an EMBL/GenBank/DDBJ whole genome shotgun (WGS) entry which is preliminary data.</text>
</comment>
<accession>A0A4R5KJC3</accession>
<organism evidence="2 3">
    <name type="scientific">Paenibacillus piri</name>
    <dbReference type="NCBI Taxonomy" id="2547395"/>
    <lineage>
        <taxon>Bacteria</taxon>
        <taxon>Bacillati</taxon>
        <taxon>Bacillota</taxon>
        <taxon>Bacilli</taxon>
        <taxon>Bacillales</taxon>
        <taxon>Paenibacillaceae</taxon>
        <taxon>Paenibacillus</taxon>
    </lineage>
</organism>
<gene>
    <name evidence="2" type="ORF">E1757_20765</name>
</gene>
<feature type="transmembrane region" description="Helical" evidence="1">
    <location>
        <begin position="45"/>
        <end position="68"/>
    </location>
</feature>
<evidence type="ECO:0000313" key="2">
    <source>
        <dbReference type="EMBL" id="TDF95526.1"/>
    </source>
</evidence>
<evidence type="ECO:0000256" key="1">
    <source>
        <dbReference type="SAM" id="Phobius"/>
    </source>
</evidence>
<dbReference type="PANTHER" id="PTHR36443:SF1">
    <property type="entry name" value="BSR5223 PROTEIN"/>
    <property type="match status" value="1"/>
</dbReference>